<name>A0A3G5A2E5_9VIRU</name>
<gene>
    <name evidence="1" type="ORF">Harvfovirus26_8</name>
</gene>
<reference evidence="1" key="1">
    <citation type="submission" date="2018-10" db="EMBL/GenBank/DDBJ databases">
        <title>Hidden diversity of soil giant viruses.</title>
        <authorList>
            <person name="Schulz F."/>
            <person name="Alteio L."/>
            <person name="Goudeau D."/>
            <person name="Ryan E.M."/>
            <person name="Malmstrom R.R."/>
            <person name="Blanchard J."/>
            <person name="Woyke T."/>
        </authorList>
    </citation>
    <scope>NUCLEOTIDE SEQUENCE</scope>
    <source>
        <strain evidence="1">HAV1</strain>
    </source>
</reference>
<evidence type="ECO:0000313" key="1">
    <source>
        <dbReference type="EMBL" id="AYV81300.1"/>
    </source>
</evidence>
<organism evidence="1">
    <name type="scientific">Harvfovirus sp</name>
    <dbReference type="NCBI Taxonomy" id="2487768"/>
    <lineage>
        <taxon>Viruses</taxon>
        <taxon>Varidnaviria</taxon>
        <taxon>Bamfordvirae</taxon>
        <taxon>Nucleocytoviricota</taxon>
        <taxon>Megaviricetes</taxon>
        <taxon>Imitervirales</taxon>
        <taxon>Mimiviridae</taxon>
        <taxon>Klosneuvirinae</taxon>
    </lineage>
</organism>
<proteinExistence type="predicted"/>
<sequence>MQLKYQQKHFLQYSSLNSKQTFNIIKIDMFIASFIPPNGNAINYFIESSVRHNKIDCISFKRIGIAMLRAYIIAANDYVINYFMESFIKHHKMDRIGFNRIKVAMFEGLCNGGKWESHYLFYRRHLLDFIEWIV</sequence>
<dbReference type="EMBL" id="MK072268">
    <property type="protein sequence ID" value="AYV81300.1"/>
    <property type="molecule type" value="Genomic_DNA"/>
</dbReference>
<protein>
    <submittedName>
        <fullName evidence="1">Uncharacterized protein</fullName>
    </submittedName>
</protein>
<accession>A0A3G5A2E5</accession>